<protein>
    <submittedName>
        <fullName evidence="1">Uncharacterized protein</fullName>
    </submittedName>
</protein>
<dbReference type="EnsemblPlants" id="AVESA.00010b.r2.5DG0993910.1">
    <property type="protein sequence ID" value="AVESA.00010b.r2.5DG0993910.1.CDS"/>
    <property type="gene ID" value="AVESA.00010b.r2.5DG0993910"/>
</dbReference>
<evidence type="ECO:0000313" key="1">
    <source>
        <dbReference type="EnsemblPlants" id="AVESA.00010b.r2.5DG0993910.1.CDS"/>
    </source>
</evidence>
<proteinExistence type="predicted"/>
<organism evidence="1 2">
    <name type="scientific">Avena sativa</name>
    <name type="common">Oat</name>
    <dbReference type="NCBI Taxonomy" id="4498"/>
    <lineage>
        <taxon>Eukaryota</taxon>
        <taxon>Viridiplantae</taxon>
        <taxon>Streptophyta</taxon>
        <taxon>Embryophyta</taxon>
        <taxon>Tracheophyta</taxon>
        <taxon>Spermatophyta</taxon>
        <taxon>Magnoliopsida</taxon>
        <taxon>Liliopsida</taxon>
        <taxon>Poales</taxon>
        <taxon>Poaceae</taxon>
        <taxon>BOP clade</taxon>
        <taxon>Pooideae</taxon>
        <taxon>Poodae</taxon>
        <taxon>Poeae</taxon>
        <taxon>Poeae Chloroplast Group 1 (Aveneae type)</taxon>
        <taxon>Aveninae</taxon>
        <taxon>Avena</taxon>
    </lineage>
</organism>
<dbReference type="Proteomes" id="UP001732700">
    <property type="component" value="Chromosome 5D"/>
</dbReference>
<keyword evidence="2" id="KW-1185">Reference proteome</keyword>
<accession>A0ACD5YMS3</accession>
<sequence>MAEAVIGSVVGKLQELAMSEARAMAAVNDDIRSLRDKLMWMQAFVRDAEPRRRVQNDEHIRVWLQQTRSAVFDSEDAVDQYFLRVDLSRYPSWTRATLKFLAGFTTQVRVRRDLSNRIKAINTRLGEIIASKDMYKMGDASDVPVVTWRLSAAIYTTTEKMDSFTLPLVGRDTQLDELKKYLNPETEEASPQVIYVIGKSGVGKTKLVRDMYEEYETWNRFDEQAWVSFAPNLSASNILKLIIQRLEEDNVTDSGDKQSRKKLEGLLQDKEYLLVIDGEVSSTEWKRILSDLPSGKAGSRVVQITQTKPELSPATLKRVLLDDLKEEDTTKLFLETLLFMEDQGEKYRKDVEKAVRKEHYGKDIFEITGGLPLAVVLLSGLLRTKEYPGEWDKVFKYLKVNAVQWKRLDSVLSMCFDDLPHDLKSCFLYFAALPVNTLIRARSLVCMWMAEGFLSPKDGKKMEKVGEHYLKELIARRLVNLAPMEYEASGDERVAVQSKVHAFLLHEAQEASFVEVHSGDDIPTLSSARRLSLQNHRDKYAALANRLPKLRSILSNFEKVEKEEDQGTTEKEEDQGTMEKEEEKQNQACPCLHYTRQVADSEELMVMKSAIKQLLQVSEFLRVINLHGLEIGDKLPSDIGNVVHLQYLSITSCSLEYIPPSVGKLTGLQTLDVRDTKVRTLPNEFWKIKRLRHVFGFLVLPMRVGRLGQLQTLESIEPDKDHGWDRKTLRKMAHLQSLYIWKLPKGNANALTAVCKLKYLMLLSIQGENIISDLFTDTNLPRLQEMRLKGLIVQTTNSPISPESSDFYLPNLTKLSLEKTKVTQDFINKLGKLPFLASLSLNKGSYQDKDLVFNSGFQSLKELLVDVEMLKKIEIGDSVFPQLEVLEVFIYSNDTCAVIHGNRPHILELIKKSGVRLCDE</sequence>
<reference evidence="1" key="2">
    <citation type="submission" date="2025-09" db="UniProtKB">
        <authorList>
            <consortium name="EnsemblPlants"/>
        </authorList>
    </citation>
    <scope>IDENTIFICATION</scope>
</reference>
<reference evidence="1" key="1">
    <citation type="submission" date="2021-05" db="EMBL/GenBank/DDBJ databases">
        <authorList>
            <person name="Scholz U."/>
            <person name="Mascher M."/>
            <person name="Fiebig A."/>
        </authorList>
    </citation>
    <scope>NUCLEOTIDE SEQUENCE [LARGE SCALE GENOMIC DNA]</scope>
</reference>
<name>A0ACD5YMS3_AVESA</name>
<evidence type="ECO:0000313" key="2">
    <source>
        <dbReference type="Proteomes" id="UP001732700"/>
    </source>
</evidence>